<sequence>MRKFKFFIDYDKEEKWLNDMARSGYELEDVRFGYKFRSTKAENATIRIDYRSFKNKEDFIDYCSLFEDSGWNHIAGTKHSGTQYFKKIGKNSEEDIFSDNMSKAARYKRLSDMWLMLGISYFPIFIALKSTKTIDINAIYNPKLLYYTQGLWEMNGSLFWRAFLFETPFAIIRALVWLGIPIALVLYFCFSIKANSLYHKQKNTIK</sequence>
<comment type="caution">
    <text evidence="2">The sequence shown here is derived from an EMBL/GenBank/DDBJ whole genome shotgun (WGS) entry which is preliminary data.</text>
</comment>
<organism evidence="2 3">
    <name type="scientific">Anaerosolibacter carboniphilus</name>
    <dbReference type="NCBI Taxonomy" id="1417629"/>
    <lineage>
        <taxon>Bacteria</taxon>
        <taxon>Bacillati</taxon>
        <taxon>Bacillota</taxon>
        <taxon>Clostridia</taxon>
        <taxon>Peptostreptococcales</taxon>
        <taxon>Thermotaleaceae</taxon>
        <taxon>Anaerosolibacter</taxon>
    </lineage>
</organism>
<dbReference type="EMBL" id="JACHEN010000034">
    <property type="protein sequence ID" value="MBB6218154.1"/>
    <property type="molecule type" value="Genomic_DNA"/>
</dbReference>
<keyword evidence="1" id="KW-0472">Membrane</keyword>
<evidence type="ECO:0008006" key="4">
    <source>
        <dbReference type="Google" id="ProtNLM"/>
    </source>
</evidence>
<protein>
    <recommendedName>
        <fullName evidence="4">DUF2812 domain-containing protein</fullName>
    </recommendedName>
</protein>
<dbReference type="Proteomes" id="UP000579281">
    <property type="component" value="Unassembled WGS sequence"/>
</dbReference>
<accession>A0A841KWZ5</accession>
<dbReference type="Pfam" id="PF11193">
    <property type="entry name" value="DUF2812"/>
    <property type="match status" value="1"/>
</dbReference>
<reference evidence="2 3" key="1">
    <citation type="submission" date="2020-08" db="EMBL/GenBank/DDBJ databases">
        <title>Genomic Encyclopedia of Type Strains, Phase IV (KMG-IV): sequencing the most valuable type-strain genomes for metagenomic binning, comparative biology and taxonomic classification.</title>
        <authorList>
            <person name="Goeker M."/>
        </authorList>
    </citation>
    <scope>NUCLEOTIDE SEQUENCE [LARGE SCALE GENOMIC DNA]</scope>
    <source>
        <strain evidence="2 3">DSM 103526</strain>
    </source>
</reference>
<dbReference type="AlphaFoldDB" id="A0A841KWZ5"/>
<dbReference type="RefSeq" id="WP_184312652.1">
    <property type="nucleotide sequence ID" value="NZ_JACHEN010000034.1"/>
</dbReference>
<name>A0A841KWZ5_9FIRM</name>
<keyword evidence="1" id="KW-1133">Transmembrane helix</keyword>
<keyword evidence="3" id="KW-1185">Reference proteome</keyword>
<feature type="transmembrane region" description="Helical" evidence="1">
    <location>
        <begin position="110"/>
        <end position="128"/>
    </location>
</feature>
<gene>
    <name evidence="2" type="ORF">HNQ80_004294</name>
</gene>
<evidence type="ECO:0000256" key="1">
    <source>
        <dbReference type="SAM" id="Phobius"/>
    </source>
</evidence>
<proteinExistence type="predicted"/>
<dbReference type="InterPro" id="IPR021359">
    <property type="entry name" value="DUF2812"/>
</dbReference>
<keyword evidence="1" id="KW-0812">Transmembrane</keyword>
<evidence type="ECO:0000313" key="2">
    <source>
        <dbReference type="EMBL" id="MBB6218154.1"/>
    </source>
</evidence>
<evidence type="ECO:0000313" key="3">
    <source>
        <dbReference type="Proteomes" id="UP000579281"/>
    </source>
</evidence>
<feature type="transmembrane region" description="Helical" evidence="1">
    <location>
        <begin position="170"/>
        <end position="190"/>
    </location>
</feature>